<evidence type="ECO:0000313" key="2">
    <source>
        <dbReference type="EMBL" id="KAJ3564656.1"/>
    </source>
</evidence>
<feature type="compositionally biased region" description="Basic residues" evidence="1">
    <location>
        <begin position="432"/>
        <end position="445"/>
    </location>
</feature>
<comment type="caution">
    <text evidence="2">The sequence shown here is derived from an EMBL/GenBank/DDBJ whole genome shotgun (WGS) entry which is preliminary data.</text>
</comment>
<feature type="region of interest" description="Disordered" evidence="1">
    <location>
        <begin position="250"/>
        <end position="314"/>
    </location>
</feature>
<sequence>MAYDTETIHHRLMRQSNYLARPGFSNSVGWTSSGNGQLLVNSRSLDEKNQDPYKPATCTVVGNIEKERLNASPTGNHNPQYKRLFSAAKFQMTVSCPRNEGDLRKDWVTAISVLKKLQSAVGKTSNYRYLIEDDKRLPSIRLSASIFKKQDSAFDVLSDDSEPMEFHTRDWPVPASHADVLQEIADTHRVLPLVAYDETEALILPENMQSTLAGALVEITFSLRHYLMGKGNEEKFDCFSGRIEQIVVIRPPGPPLPSPFQNFKRKSPWRPTDEEPINRYTKRTRRAHASQPEYKSQDGCKETEQDDNSSDKDVFEDALHGDEAAPTHSGCHPYTNLRPISKIATSTNSRKTDASPTPGPSRFGSAKINNKKDFDVCKISDGESFDGYSVVAATLPPIGIAIEGDHPDEPTINSAITEETGTGATLADNPPRKRTRTTKGKAKAH</sequence>
<protein>
    <submittedName>
        <fullName evidence="2">Uncharacterized protein</fullName>
    </submittedName>
</protein>
<dbReference type="EMBL" id="JANIEX010000641">
    <property type="protein sequence ID" value="KAJ3564656.1"/>
    <property type="molecule type" value="Genomic_DNA"/>
</dbReference>
<feature type="region of interest" description="Disordered" evidence="1">
    <location>
        <begin position="401"/>
        <end position="445"/>
    </location>
</feature>
<feature type="compositionally biased region" description="Polar residues" evidence="1">
    <location>
        <begin position="411"/>
        <end position="423"/>
    </location>
</feature>
<organism evidence="2 3">
    <name type="scientific">Leucocoprinus birnbaumii</name>
    <dbReference type="NCBI Taxonomy" id="56174"/>
    <lineage>
        <taxon>Eukaryota</taxon>
        <taxon>Fungi</taxon>
        <taxon>Dikarya</taxon>
        <taxon>Basidiomycota</taxon>
        <taxon>Agaricomycotina</taxon>
        <taxon>Agaricomycetes</taxon>
        <taxon>Agaricomycetidae</taxon>
        <taxon>Agaricales</taxon>
        <taxon>Agaricineae</taxon>
        <taxon>Agaricaceae</taxon>
        <taxon>Leucocoprinus</taxon>
    </lineage>
</organism>
<accession>A0AAD5YU38</accession>
<evidence type="ECO:0000256" key="1">
    <source>
        <dbReference type="SAM" id="MobiDB-lite"/>
    </source>
</evidence>
<name>A0AAD5YU38_9AGAR</name>
<feature type="region of interest" description="Disordered" evidence="1">
    <location>
        <begin position="346"/>
        <end position="366"/>
    </location>
</feature>
<dbReference type="Proteomes" id="UP001213000">
    <property type="component" value="Unassembled WGS sequence"/>
</dbReference>
<feature type="compositionally biased region" description="Basic and acidic residues" evidence="1">
    <location>
        <begin position="295"/>
        <end position="314"/>
    </location>
</feature>
<proteinExistence type="predicted"/>
<keyword evidence="3" id="KW-1185">Reference proteome</keyword>
<reference evidence="2" key="1">
    <citation type="submission" date="2022-07" db="EMBL/GenBank/DDBJ databases">
        <title>Genome Sequence of Leucocoprinus birnbaumii.</title>
        <authorList>
            <person name="Buettner E."/>
        </authorList>
    </citation>
    <scope>NUCLEOTIDE SEQUENCE</scope>
    <source>
        <strain evidence="2">VT141</strain>
    </source>
</reference>
<dbReference type="AlphaFoldDB" id="A0AAD5YU38"/>
<evidence type="ECO:0000313" key="3">
    <source>
        <dbReference type="Proteomes" id="UP001213000"/>
    </source>
</evidence>
<gene>
    <name evidence="2" type="ORF">NP233_g8151</name>
</gene>